<feature type="transmembrane region" description="Helical" evidence="1">
    <location>
        <begin position="21"/>
        <end position="41"/>
    </location>
</feature>
<gene>
    <name evidence="2" type="ORF">IAD51_01270</name>
</gene>
<protein>
    <submittedName>
        <fullName evidence="2">ABC transporter permease</fullName>
    </submittedName>
</protein>
<feature type="transmembrane region" description="Helical" evidence="1">
    <location>
        <begin position="84"/>
        <end position="103"/>
    </location>
</feature>
<dbReference type="EMBL" id="DVMN01000021">
    <property type="protein sequence ID" value="HIU20860.1"/>
    <property type="molecule type" value="Genomic_DNA"/>
</dbReference>
<feature type="transmembrane region" description="Helical" evidence="1">
    <location>
        <begin position="257"/>
        <end position="278"/>
    </location>
</feature>
<organism evidence="2 3">
    <name type="scientific">Candidatus Limadaptatus stercorigallinarum</name>
    <dbReference type="NCBI Taxonomy" id="2840845"/>
    <lineage>
        <taxon>Bacteria</taxon>
        <taxon>Bacillati</taxon>
        <taxon>Bacillota</taxon>
        <taxon>Clostridia</taxon>
        <taxon>Eubacteriales</taxon>
        <taxon>Candidatus Limadaptatus</taxon>
    </lineage>
</organism>
<comment type="caution">
    <text evidence="2">The sequence shown here is derived from an EMBL/GenBank/DDBJ whole genome shotgun (WGS) entry which is preliminary data.</text>
</comment>
<keyword evidence="1" id="KW-0812">Transmembrane</keyword>
<sequence>MEKVKKFLGLLSSDFLKLSKMKSVYIGIGIMAFLTLIFALAQNALTSFIQEYPADGGTLDPDTVEGLTGTFVFTLLNAAPSSTGVFFLLPIIAALFIGTDFSSGMMRLYIGRGVQKTELYLSKFIVITAVSVLYVCLAFAMCGIAAAATDMSAELSDYVFSYTPSAFGSYIALAFVMATICTSVSFLLRSKAGSMAALLVMLIFLGDILVMVVQIALAMLTTGTDVTGNFVYMLFNPYYCADAFASAYAFTAKEAGIAFGGCAMWFVLFTAAGLFATAKRDVK</sequence>
<dbReference type="PANTHER" id="PTHR37305">
    <property type="entry name" value="INTEGRAL MEMBRANE PROTEIN-RELATED"/>
    <property type="match status" value="1"/>
</dbReference>
<dbReference type="Proteomes" id="UP000824088">
    <property type="component" value="Unassembled WGS sequence"/>
</dbReference>
<evidence type="ECO:0000313" key="2">
    <source>
        <dbReference type="EMBL" id="HIU20860.1"/>
    </source>
</evidence>
<dbReference type="AlphaFoldDB" id="A0A9D1HT71"/>
<keyword evidence="1" id="KW-0472">Membrane</keyword>
<reference evidence="2" key="2">
    <citation type="journal article" date="2021" name="PeerJ">
        <title>Extensive microbial diversity within the chicken gut microbiome revealed by metagenomics and culture.</title>
        <authorList>
            <person name="Gilroy R."/>
            <person name="Ravi A."/>
            <person name="Getino M."/>
            <person name="Pursley I."/>
            <person name="Horton D.L."/>
            <person name="Alikhan N.F."/>
            <person name="Baker D."/>
            <person name="Gharbi K."/>
            <person name="Hall N."/>
            <person name="Watson M."/>
            <person name="Adriaenssens E.M."/>
            <person name="Foster-Nyarko E."/>
            <person name="Jarju S."/>
            <person name="Secka A."/>
            <person name="Antonio M."/>
            <person name="Oren A."/>
            <person name="Chaudhuri R.R."/>
            <person name="La Ragione R."/>
            <person name="Hildebrand F."/>
            <person name="Pallen M.J."/>
        </authorList>
    </citation>
    <scope>NUCLEOTIDE SEQUENCE</scope>
    <source>
        <strain evidence="2">1063</strain>
    </source>
</reference>
<feature type="transmembrane region" description="Helical" evidence="1">
    <location>
        <begin position="195"/>
        <end position="218"/>
    </location>
</feature>
<feature type="transmembrane region" description="Helical" evidence="1">
    <location>
        <begin position="124"/>
        <end position="147"/>
    </location>
</feature>
<evidence type="ECO:0000313" key="3">
    <source>
        <dbReference type="Proteomes" id="UP000824088"/>
    </source>
</evidence>
<name>A0A9D1HT71_9FIRM</name>
<feature type="transmembrane region" description="Helical" evidence="1">
    <location>
        <begin position="167"/>
        <end position="188"/>
    </location>
</feature>
<reference evidence="2" key="1">
    <citation type="submission" date="2020-10" db="EMBL/GenBank/DDBJ databases">
        <authorList>
            <person name="Gilroy R."/>
        </authorList>
    </citation>
    <scope>NUCLEOTIDE SEQUENCE</scope>
    <source>
        <strain evidence="2">1063</strain>
    </source>
</reference>
<dbReference type="PANTHER" id="PTHR37305:SF1">
    <property type="entry name" value="MEMBRANE PROTEIN"/>
    <property type="match status" value="1"/>
</dbReference>
<accession>A0A9D1HT71</accession>
<keyword evidence="1" id="KW-1133">Transmembrane helix</keyword>
<proteinExistence type="predicted"/>
<evidence type="ECO:0000256" key="1">
    <source>
        <dbReference type="SAM" id="Phobius"/>
    </source>
</evidence>